<dbReference type="SUPFAM" id="SSF50370">
    <property type="entry name" value="Ricin B-like lectins"/>
    <property type="match status" value="1"/>
</dbReference>
<dbReference type="InterPro" id="IPR017946">
    <property type="entry name" value="PLC-like_Pdiesterase_TIM-brl"/>
</dbReference>
<organism evidence="8 9">
    <name type="scientific">Flavobacterium piscis</name>
    <dbReference type="NCBI Taxonomy" id="1114874"/>
    <lineage>
        <taxon>Bacteria</taxon>
        <taxon>Pseudomonadati</taxon>
        <taxon>Bacteroidota</taxon>
        <taxon>Flavobacteriia</taxon>
        <taxon>Flavobacteriales</taxon>
        <taxon>Flavobacteriaceae</taxon>
        <taxon>Flavobacterium</taxon>
    </lineage>
</organism>
<feature type="domain" description="Phosphatidylinositol-specific phospholipase C X" evidence="6">
    <location>
        <begin position="12"/>
        <end position="159"/>
    </location>
</feature>
<evidence type="ECO:0000256" key="3">
    <source>
        <dbReference type="ARBA" id="ARBA00019758"/>
    </source>
</evidence>
<evidence type="ECO:0000256" key="1">
    <source>
        <dbReference type="ARBA" id="ARBA00001316"/>
    </source>
</evidence>
<name>A0ABU1YC02_9FLAO</name>
<protein>
    <recommendedName>
        <fullName evidence="3">1-phosphatidylinositol phosphodiesterase</fullName>
        <ecNumber evidence="2">4.6.1.13</ecNumber>
    </recommendedName>
    <alternativeName>
        <fullName evidence="4">Phosphatidylinositol diacylglycerol-lyase</fullName>
    </alternativeName>
    <alternativeName>
        <fullName evidence="5">Phosphatidylinositol-specific phospholipase C</fullName>
    </alternativeName>
</protein>
<dbReference type="CDD" id="cd08586">
    <property type="entry name" value="PI-PLCc_BcPLC_like"/>
    <property type="match status" value="1"/>
</dbReference>
<comment type="caution">
    <text evidence="8">The sequence shown here is derived from an EMBL/GenBank/DDBJ whole genome shotgun (WGS) entry which is preliminary data.</text>
</comment>
<dbReference type="Proteomes" id="UP001269081">
    <property type="component" value="Unassembled WGS sequence"/>
</dbReference>
<dbReference type="PANTHER" id="PTHR13593">
    <property type="match status" value="1"/>
</dbReference>
<dbReference type="Pfam" id="PF14200">
    <property type="entry name" value="RicinB_lectin_2"/>
    <property type="match status" value="1"/>
</dbReference>
<sequence length="455" mass="52219">MNDFTKKWMSYLDDSKKLTELTIPGTHDSGTYLSDFTGLAKCQEKSIEDQLNQGIRFLDIRLKPGIDDDNALYIAHGLAESRFSFAGDLMPIIQKFLKENPSETIIMSIKDDSTIYTDKDHKEYFYNAVWSTIQEYHFHTSNQIPSLDQVRGKVVLFRRFWAPKNLGFPVGFNLYGGDEDDIWPKDEMNGFEIDGVNFYVQDKFDNWKGRENIENKFKEAVKPTLEKASSSLPNTLFINFTSGTSGNLFYEDPKDIAEIVNPLFFEYLFCKQKTRYGIIPMDFPETPLINRLFSCNPFHFTSMESIKSGNVYEIRSRLDFNKCLDVKGSVQTDGTQVIIYTSNNQLNQRWKLADAGDGYFYIHTLIQDATNSVLDVKGNIQANGTDIIIQKQNNGNNQKWKITKLENGYFILEPKNAPNSLLDLFEAKTEDGSSVKIFAKSNDDWAEQWALIPIK</sequence>
<dbReference type="SMART" id="SM00458">
    <property type="entry name" value="RICIN"/>
    <property type="match status" value="1"/>
</dbReference>
<proteinExistence type="predicted"/>
<evidence type="ECO:0000259" key="6">
    <source>
        <dbReference type="SMART" id="SM00148"/>
    </source>
</evidence>
<keyword evidence="9" id="KW-1185">Reference proteome</keyword>
<reference evidence="8 9" key="1">
    <citation type="submission" date="2023-07" db="EMBL/GenBank/DDBJ databases">
        <title>Sorghum-associated microbial communities from plants grown in Nebraska, USA.</title>
        <authorList>
            <person name="Schachtman D."/>
        </authorList>
    </citation>
    <scope>NUCLEOTIDE SEQUENCE [LARGE SCALE GENOMIC DNA]</scope>
    <source>
        <strain evidence="8 9">4129</strain>
    </source>
</reference>
<dbReference type="PROSITE" id="PS50231">
    <property type="entry name" value="RICIN_B_LECTIN"/>
    <property type="match status" value="1"/>
</dbReference>
<dbReference type="EMBL" id="JAVDWQ010000015">
    <property type="protein sequence ID" value="MDR7211769.1"/>
    <property type="molecule type" value="Genomic_DNA"/>
</dbReference>
<evidence type="ECO:0000256" key="4">
    <source>
        <dbReference type="ARBA" id="ARBA00030474"/>
    </source>
</evidence>
<dbReference type="RefSeq" id="WP_310283129.1">
    <property type="nucleotide sequence ID" value="NZ_JAVDWQ010000015.1"/>
</dbReference>
<dbReference type="SMART" id="SM00148">
    <property type="entry name" value="PLCXc"/>
    <property type="match status" value="1"/>
</dbReference>
<dbReference type="SUPFAM" id="SSF51695">
    <property type="entry name" value="PLC-like phosphodiesterases"/>
    <property type="match status" value="1"/>
</dbReference>
<evidence type="ECO:0000256" key="5">
    <source>
        <dbReference type="ARBA" id="ARBA00030782"/>
    </source>
</evidence>
<dbReference type="InterPro" id="IPR000909">
    <property type="entry name" value="PLipase_C_PInositol-sp_X_dom"/>
</dbReference>
<evidence type="ECO:0000256" key="2">
    <source>
        <dbReference type="ARBA" id="ARBA00012581"/>
    </source>
</evidence>
<dbReference type="CDD" id="cd00161">
    <property type="entry name" value="beta-trefoil_Ricin-like"/>
    <property type="match status" value="1"/>
</dbReference>
<dbReference type="Pfam" id="PF00388">
    <property type="entry name" value="PI-PLC-X"/>
    <property type="match status" value="1"/>
</dbReference>
<dbReference type="InterPro" id="IPR035992">
    <property type="entry name" value="Ricin_B-like_lectins"/>
</dbReference>
<evidence type="ECO:0000313" key="9">
    <source>
        <dbReference type="Proteomes" id="UP001269081"/>
    </source>
</evidence>
<accession>A0ABU1YC02</accession>
<gene>
    <name evidence="8" type="ORF">J2W48_003726</name>
</gene>
<evidence type="ECO:0000259" key="7">
    <source>
        <dbReference type="SMART" id="SM00458"/>
    </source>
</evidence>
<dbReference type="PANTHER" id="PTHR13593:SF113">
    <property type="entry name" value="SI:DKEY-266F7.9"/>
    <property type="match status" value="1"/>
</dbReference>
<comment type="catalytic activity">
    <reaction evidence="1">
        <text>a 1,2-diacyl-sn-glycero-3-phospho-(1D-myo-inositol) = 1D-myo-inositol 1,2-cyclic phosphate + a 1,2-diacyl-sn-glycerol</text>
        <dbReference type="Rhea" id="RHEA:17093"/>
        <dbReference type="ChEBI" id="CHEBI:17815"/>
        <dbReference type="ChEBI" id="CHEBI:57880"/>
        <dbReference type="ChEBI" id="CHEBI:58484"/>
        <dbReference type="EC" id="4.6.1.13"/>
    </reaction>
</comment>
<feature type="domain" description="Ricin B lectin" evidence="7">
    <location>
        <begin position="310"/>
        <end position="452"/>
    </location>
</feature>
<dbReference type="InterPro" id="IPR000772">
    <property type="entry name" value="Ricin_B_lectin"/>
</dbReference>
<dbReference type="PROSITE" id="PS50007">
    <property type="entry name" value="PIPLC_X_DOMAIN"/>
    <property type="match status" value="1"/>
</dbReference>
<evidence type="ECO:0000313" key="8">
    <source>
        <dbReference type="EMBL" id="MDR7211769.1"/>
    </source>
</evidence>
<dbReference type="InterPro" id="IPR051057">
    <property type="entry name" value="PI-PLC_domain"/>
</dbReference>
<dbReference type="EC" id="4.6.1.13" evidence="2"/>
<dbReference type="Gene3D" id="2.80.10.50">
    <property type="match status" value="2"/>
</dbReference>
<dbReference type="Gene3D" id="3.20.20.190">
    <property type="entry name" value="Phosphatidylinositol (PI) phosphodiesterase"/>
    <property type="match status" value="1"/>
</dbReference>